<feature type="transmembrane region" description="Helical" evidence="11">
    <location>
        <begin position="762"/>
        <end position="788"/>
    </location>
</feature>
<keyword evidence="6" id="KW-0547">Nucleotide-binding</keyword>
<keyword evidence="4 11" id="KW-0812">Transmembrane</keyword>
<dbReference type="InterPro" id="IPR003593">
    <property type="entry name" value="AAA+_ATPase"/>
</dbReference>
<dbReference type="GO" id="GO:0016887">
    <property type="term" value="F:ATP hydrolysis activity"/>
    <property type="evidence" value="ECO:0007669"/>
    <property type="project" value="InterPro"/>
</dbReference>
<comment type="similarity">
    <text evidence="2">Belongs to the ABC transporter superfamily. ABCG family. PDR (TC 3.A.1.205) subfamily.</text>
</comment>
<keyword evidence="8 11" id="KW-1133">Transmembrane helix</keyword>
<dbReference type="FunFam" id="3.40.50.300:FF:000059">
    <property type="entry name" value="ABC transporter G family member 40"/>
    <property type="match status" value="1"/>
</dbReference>
<dbReference type="GO" id="GO:0140359">
    <property type="term" value="F:ABC-type transporter activity"/>
    <property type="evidence" value="ECO:0007669"/>
    <property type="project" value="InterPro"/>
</dbReference>
<evidence type="ECO:0000256" key="7">
    <source>
        <dbReference type="ARBA" id="ARBA00022840"/>
    </source>
</evidence>
<feature type="transmembrane region" description="Helical" evidence="11">
    <location>
        <begin position="1345"/>
        <end position="1364"/>
    </location>
</feature>
<dbReference type="GO" id="GO:0016020">
    <property type="term" value="C:membrane"/>
    <property type="evidence" value="ECO:0007669"/>
    <property type="project" value="UniProtKB-SubCell"/>
</dbReference>
<organism evidence="13 14">
    <name type="scientific">Aegilops tauschii subsp. strangulata</name>
    <name type="common">Goatgrass</name>
    <dbReference type="NCBI Taxonomy" id="200361"/>
    <lineage>
        <taxon>Eukaryota</taxon>
        <taxon>Viridiplantae</taxon>
        <taxon>Streptophyta</taxon>
        <taxon>Embryophyta</taxon>
        <taxon>Tracheophyta</taxon>
        <taxon>Spermatophyta</taxon>
        <taxon>Magnoliopsida</taxon>
        <taxon>Liliopsida</taxon>
        <taxon>Poales</taxon>
        <taxon>Poaceae</taxon>
        <taxon>BOP clade</taxon>
        <taxon>Pooideae</taxon>
        <taxon>Triticodae</taxon>
        <taxon>Triticeae</taxon>
        <taxon>Triticinae</taxon>
        <taxon>Aegilops</taxon>
    </lineage>
</organism>
<dbReference type="InterPro" id="IPR013581">
    <property type="entry name" value="PDR_assoc"/>
</dbReference>
<feature type="transmembrane region" description="Helical" evidence="11">
    <location>
        <begin position="535"/>
        <end position="556"/>
    </location>
</feature>
<feature type="transmembrane region" description="Helical" evidence="11">
    <location>
        <begin position="1318"/>
        <end position="1339"/>
    </location>
</feature>
<dbReference type="SMART" id="SM00382">
    <property type="entry name" value="AAA"/>
    <property type="match status" value="2"/>
</dbReference>
<reference evidence="13" key="4">
    <citation type="submission" date="2019-03" db="UniProtKB">
        <authorList>
            <consortium name="EnsemblPlants"/>
        </authorList>
    </citation>
    <scope>IDENTIFICATION</scope>
</reference>
<dbReference type="Pfam" id="PF00005">
    <property type="entry name" value="ABC_tran"/>
    <property type="match status" value="2"/>
</dbReference>
<keyword evidence="9 11" id="KW-0472">Membrane</keyword>
<dbReference type="FunFam" id="3.40.50.300:FF:000179">
    <property type="entry name" value="ABC transporter G family member 34"/>
    <property type="match status" value="1"/>
</dbReference>
<keyword evidence="3" id="KW-0813">Transport</keyword>
<sequence>EGVRRPAMDTGEAAFGVASLRLGSSYRERGGGDVFSRASSARAGDDDDEEALMWAALERLPTHARVRKGIVVGDDGGGGGGGGFVDVAGLGFQERTRLLDRLVRVAEEDHERFLLKLKQRIDRVGIDFPTIEVRYDHLNIEALAHVGNRGLPTFINTTLNSLETLANFLRIIPNKKIPINILHDVNGIIKPKRMTLLLGPPGSGKTTLLLALAGKLGSDLKVSGKVTYNGHGMNEFVAQRSAAYISQHDLHIAEMTVRETLAFSARCQGVGSRYDMLTELSRREKAANIKPDPDLDVYMKAISVGGQDTNIITDYILKILGLDICADTMVGDDMLRGISGGQRKRVTTGEMMVGAERALFMDEISTGLDSSTTYQIVKSLGLITNILSGTTVISLLQPAPETYNLFDDIILLSDGHIVYQGPREHVLEFFESMGFKCPDRKGVADFLQEVTSRKDQPQYWARSDRRYQYVPVKEFARAFQAFHAGQSLSAELSRPFDRSQCHPASLTTSTYGASKTELLRACIEREWLLMKRNMFVYRFRAFQLLVMTVIVMTLFLRTNMHHRTVNDGIVYLGALFFAIVAHMFNGFSELALATIKLPVFFKQRDYLFFPAWAYAIPTWILKIPISCVEVAITVFLGYYVIGFDPDVGRLFKQYLLLLFVNQMAAGLFRFIAALGRTMVVANTLASFALLVLLVLSGFVLSHHDVKKWWIWGYWMSPLQYAMSAIAVNEFLGDKWQRVLQGSNRTLGIDVLKSRGFFTEAKWYWIGVGALLGYVIVFNILFTLALSYLKPLGKSQQILSEDALKEKHANITGETPDDSISAAAAYVGNINSSRRNSAAPEDSGRRGMVLPFAPLAVAFNNMRYSVDMPAEMKAQGVDEDRLLLLKGVSGSFKPGVLTALMGVSGAGKTTLMDVLAGRKTGGYIEGDISISGYPKKQETFARISGYCEQNDIHSPNVTVYESLVYSAWLRLPSDVESETRKMFIEQVMELVELNSLRDALVGLPGVNGLSTEQRKRLTIAVELVANPSIIFMDEPTSGLDARAAAIVMRTVRNTVDTGRTVVCTIHQPSIDIFEAFDELFLMKRGGEEIYVGPLGHQSCDLIQYFEGIERVSKIKPGYNPATWMLEVTSQAQEDILGVSFAEVYKNSDLYQRNQSVIRDISRAPAGSKDLYFPTQYSQSSITQCMACLWKQHLSYWRNPQYTVVRFFFSLVVALMFGTIFWQLGGKRSRTQDLFNAMGSMYAAVLFMGISYSSSVQPVVAVERTVFYRERAAGMYSALPYAFGQVVVELPYVLVQSLAYGVIVYAMIGFQWDVKKFCWYLYFMYFTLLYFTYYGMLAVGLTPSYNIASIVSSFFYGVWNLFSGFVISRPTMPVWWRWYSWVCPVSWTLYGLVASQFGDLTEPLQDSGVPINAFLKSFFGFEHDFLGVVAVVTAGFAVLFAVAFGLSIKVLNFQRR</sequence>
<dbReference type="InterPro" id="IPR043926">
    <property type="entry name" value="ABCG_dom"/>
</dbReference>
<reference evidence="14" key="2">
    <citation type="journal article" date="2017" name="Nat. Plants">
        <title>The Aegilops tauschii genome reveals multiple impacts of transposons.</title>
        <authorList>
            <person name="Zhao G."/>
            <person name="Zou C."/>
            <person name="Li K."/>
            <person name="Wang K."/>
            <person name="Li T."/>
            <person name="Gao L."/>
            <person name="Zhang X."/>
            <person name="Wang H."/>
            <person name="Yang Z."/>
            <person name="Liu X."/>
            <person name="Jiang W."/>
            <person name="Mao L."/>
            <person name="Kong X."/>
            <person name="Jiao Y."/>
            <person name="Jia J."/>
        </authorList>
    </citation>
    <scope>NUCLEOTIDE SEQUENCE [LARGE SCALE GENOMIC DNA]</scope>
    <source>
        <strain evidence="14">cv. AL8/78</strain>
    </source>
</reference>
<dbReference type="InterPro" id="IPR003439">
    <property type="entry name" value="ABC_transporter-like_ATP-bd"/>
</dbReference>
<evidence type="ECO:0000259" key="12">
    <source>
        <dbReference type="PROSITE" id="PS50893"/>
    </source>
</evidence>
<evidence type="ECO:0000256" key="5">
    <source>
        <dbReference type="ARBA" id="ARBA00022737"/>
    </source>
</evidence>
<dbReference type="InterPro" id="IPR027417">
    <property type="entry name" value="P-loop_NTPase"/>
</dbReference>
<dbReference type="Pfam" id="PF01061">
    <property type="entry name" value="ABC2_membrane"/>
    <property type="match status" value="2"/>
</dbReference>
<dbReference type="SUPFAM" id="SSF52540">
    <property type="entry name" value="P-loop containing nucleoside triphosphate hydrolases"/>
    <property type="match status" value="2"/>
</dbReference>
<evidence type="ECO:0000313" key="13">
    <source>
        <dbReference type="EnsemblPlants" id="AET7Gv20951400.24"/>
    </source>
</evidence>
<evidence type="ECO:0000256" key="8">
    <source>
        <dbReference type="ARBA" id="ARBA00022989"/>
    </source>
</evidence>
<dbReference type="InterPro" id="IPR034003">
    <property type="entry name" value="ABCG_PDR_2"/>
</dbReference>
<evidence type="ECO:0000256" key="11">
    <source>
        <dbReference type="SAM" id="Phobius"/>
    </source>
</evidence>
<feature type="transmembrane region" description="Helical" evidence="11">
    <location>
        <begin position="1288"/>
        <end position="1306"/>
    </location>
</feature>
<dbReference type="Gramene" id="AET7Gv20951400.24">
    <property type="protein sequence ID" value="AET7Gv20951400.24"/>
    <property type="gene ID" value="AET7Gv20951400"/>
</dbReference>
<evidence type="ECO:0000313" key="14">
    <source>
        <dbReference type="Proteomes" id="UP000015105"/>
    </source>
</evidence>
<evidence type="ECO:0000256" key="4">
    <source>
        <dbReference type="ARBA" id="ARBA00022692"/>
    </source>
</evidence>
<comment type="function">
    <text evidence="10">May be a general defense protein.</text>
</comment>
<reference evidence="13" key="5">
    <citation type="journal article" date="2021" name="G3 (Bethesda)">
        <title>Aegilops tauschii genome assembly Aet v5.0 features greater sequence contiguity and improved annotation.</title>
        <authorList>
            <person name="Wang L."/>
            <person name="Zhu T."/>
            <person name="Rodriguez J.C."/>
            <person name="Deal K.R."/>
            <person name="Dubcovsky J."/>
            <person name="McGuire P.E."/>
            <person name="Lux T."/>
            <person name="Spannagl M."/>
            <person name="Mayer K.F.X."/>
            <person name="Baldrich P."/>
            <person name="Meyers B.C."/>
            <person name="Huo N."/>
            <person name="Gu Y.Q."/>
            <person name="Zhou H."/>
            <person name="Devos K.M."/>
            <person name="Bennetzen J.L."/>
            <person name="Unver T."/>
            <person name="Budak H."/>
            <person name="Gulick P.J."/>
            <person name="Galiba G."/>
            <person name="Kalapos B."/>
            <person name="Nelson D.R."/>
            <person name="Li P."/>
            <person name="You F.M."/>
            <person name="Luo M.C."/>
            <person name="Dvorak J."/>
        </authorList>
    </citation>
    <scope>NUCLEOTIDE SEQUENCE [LARGE SCALE GENOMIC DNA]</scope>
    <source>
        <strain evidence="13">cv. AL8/78</strain>
    </source>
</reference>
<dbReference type="Pfam" id="PF14510">
    <property type="entry name" value="ABC_trans_N"/>
    <property type="match status" value="1"/>
</dbReference>
<dbReference type="PANTHER" id="PTHR48040">
    <property type="entry name" value="PLEIOTROPIC DRUG RESISTANCE PROTEIN 1-LIKE ISOFORM X1"/>
    <property type="match status" value="1"/>
</dbReference>
<feature type="transmembrane region" description="Helical" evidence="11">
    <location>
        <begin position="568"/>
        <end position="587"/>
    </location>
</feature>
<feature type="transmembrane region" description="Helical" evidence="11">
    <location>
        <begin position="1376"/>
        <end position="1395"/>
    </location>
</feature>
<dbReference type="CDD" id="cd03232">
    <property type="entry name" value="ABCG_PDR_domain2"/>
    <property type="match status" value="1"/>
</dbReference>
<keyword evidence="14" id="KW-1185">Reference proteome</keyword>
<protein>
    <recommendedName>
        <fullName evidence="12">ABC transporter domain-containing protein</fullName>
    </recommendedName>
</protein>
<evidence type="ECO:0000256" key="6">
    <source>
        <dbReference type="ARBA" id="ARBA00022741"/>
    </source>
</evidence>
<feature type="domain" description="ABC transporter" evidence="12">
    <location>
        <begin position="166"/>
        <end position="439"/>
    </location>
</feature>
<feature type="transmembrane region" description="Helical" evidence="11">
    <location>
        <begin position="608"/>
        <end position="641"/>
    </location>
</feature>
<dbReference type="InterPro" id="IPR013525">
    <property type="entry name" value="ABC2_TM"/>
</dbReference>
<name>A0A453SGL3_AEGTS</name>
<evidence type="ECO:0000256" key="3">
    <source>
        <dbReference type="ARBA" id="ARBA00022448"/>
    </source>
</evidence>
<dbReference type="Proteomes" id="UP000015105">
    <property type="component" value="Chromosome 7D"/>
</dbReference>
<reference evidence="14" key="1">
    <citation type="journal article" date="2014" name="Science">
        <title>Ancient hybridizations among the ancestral genomes of bread wheat.</title>
        <authorList>
            <consortium name="International Wheat Genome Sequencing Consortium,"/>
            <person name="Marcussen T."/>
            <person name="Sandve S.R."/>
            <person name="Heier L."/>
            <person name="Spannagl M."/>
            <person name="Pfeifer M."/>
            <person name="Jakobsen K.S."/>
            <person name="Wulff B.B."/>
            <person name="Steuernagel B."/>
            <person name="Mayer K.F."/>
            <person name="Olsen O.A."/>
        </authorList>
    </citation>
    <scope>NUCLEOTIDE SEQUENCE [LARGE SCALE GENOMIC DNA]</scope>
    <source>
        <strain evidence="14">cv. AL8/78</strain>
    </source>
</reference>
<evidence type="ECO:0000256" key="9">
    <source>
        <dbReference type="ARBA" id="ARBA00023136"/>
    </source>
</evidence>
<feature type="transmembrane region" description="Helical" evidence="11">
    <location>
        <begin position="1202"/>
        <end position="1220"/>
    </location>
</feature>
<dbReference type="GO" id="GO:0005524">
    <property type="term" value="F:ATP binding"/>
    <property type="evidence" value="ECO:0007669"/>
    <property type="project" value="UniProtKB-KW"/>
</dbReference>
<comment type="subcellular location">
    <subcellularLocation>
        <location evidence="1">Membrane</location>
        <topology evidence="1">Multi-pass membrane protein</topology>
    </subcellularLocation>
</comment>
<evidence type="ECO:0000256" key="2">
    <source>
        <dbReference type="ARBA" id="ARBA00006012"/>
    </source>
</evidence>
<feature type="transmembrane region" description="Helical" evidence="11">
    <location>
        <begin position="1232"/>
        <end position="1250"/>
    </location>
</feature>
<dbReference type="PROSITE" id="PS50893">
    <property type="entry name" value="ABC_TRANSPORTER_2"/>
    <property type="match status" value="2"/>
</dbReference>
<reference evidence="13" key="3">
    <citation type="journal article" date="2017" name="Nature">
        <title>Genome sequence of the progenitor of the wheat D genome Aegilops tauschii.</title>
        <authorList>
            <person name="Luo M.C."/>
            <person name="Gu Y.Q."/>
            <person name="Puiu D."/>
            <person name="Wang H."/>
            <person name="Twardziok S.O."/>
            <person name="Deal K.R."/>
            <person name="Huo N."/>
            <person name="Zhu T."/>
            <person name="Wang L."/>
            <person name="Wang Y."/>
            <person name="McGuire P.E."/>
            <person name="Liu S."/>
            <person name="Long H."/>
            <person name="Ramasamy R.K."/>
            <person name="Rodriguez J.C."/>
            <person name="Van S.L."/>
            <person name="Yuan L."/>
            <person name="Wang Z."/>
            <person name="Xia Z."/>
            <person name="Xiao L."/>
            <person name="Anderson O.D."/>
            <person name="Ouyang S."/>
            <person name="Liang Y."/>
            <person name="Zimin A.V."/>
            <person name="Pertea G."/>
            <person name="Qi P."/>
            <person name="Bennetzen J.L."/>
            <person name="Dai X."/>
            <person name="Dawson M.W."/>
            <person name="Muller H.G."/>
            <person name="Kugler K."/>
            <person name="Rivarola-Duarte L."/>
            <person name="Spannagl M."/>
            <person name="Mayer K.F.X."/>
            <person name="Lu F.H."/>
            <person name="Bevan M.W."/>
            <person name="Leroy P."/>
            <person name="Li P."/>
            <person name="You F.M."/>
            <person name="Sun Q."/>
            <person name="Liu Z."/>
            <person name="Lyons E."/>
            <person name="Wicker T."/>
            <person name="Salzberg S.L."/>
            <person name="Devos K.M."/>
            <person name="Dvorak J."/>
        </authorList>
    </citation>
    <scope>NUCLEOTIDE SEQUENCE [LARGE SCALE GENOMIC DNA]</scope>
    <source>
        <strain evidence="13">cv. AL8/78</strain>
    </source>
</reference>
<dbReference type="InterPro" id="IPR029481">
    <property type="entry name" value="ABC_trans_N"/>
</dbReference>
<accession>A0A453SGL3</accession>
<dbReference type="Gene3D" id="3.40.50.300">
    <property type="entry name" value="P-loop containing nucleotide triphosphate hydrolases"/>
    <property type="match status" value="2"/>
</dbReference>
<keyword evidence="7" id="KW-0067">ATP-binding</keyword>
<evidence type="ECO:0000256" key="1">
    <source>
        <dbReference type="ARBA" id="ARBA00004141"/>
    </source>
</evidence>
<dbReference type="Pfam" id="PF08370">
    <property type="entry name" value="PDR_assoc"/>
    <property type="match status" value="1"/>
</dbReference>
<feature type="transmembrane region" description="Helical" evidence="11">
    <location>
        <begin position="679"/>
        <end position="702"/>
    </location>
</feature>
<dbReference type="PANTHER" id="PTHR48040:SF35">
    <property type="entry name" value="ABC TRANSPORTER G FAMILY MEMBER 39-LIKE"/>
    <property type="match status" value="1"/>
</dbReference>
<proteinExistence type="inferred from homology"/>
<evidence type="ECO:0000256" key="10">
    <source>
        <dbReference type="ARBA" id="ARBA00037747"/>
    </source>
</evidence>
<feature type="transmembrane region" description="Helical" evidence="11">
    <location>
        <begin position="653"/>
        <end position="672"/>
    </location>
</feature>
<feature type="domain" description="ABC transporter" evidence="12">
    <location>
        <begin position="856"/>
        <end position="1108"/>
    </location>
</feature>
<dbReference type="Pfam" id="PF19055">
    <property type="entry name" value="ABC2_membrane_7"/>
    <property type="match status" value="1"/>
</dbReference>
<dbReference type="EnsemblPlants" id="AET7Gv20951400.24">
    <property type="protein sequence ID" value="AET7Gv20951400.24"/>
    <property type="gene ID" value="AET7Gv20951400"/>
</dbReference>
<feature type="transmembrane region" description="Helical" evidence="11">
    <location>
        <begin position="1423"/>
        <end position="1446"/>
    </location>
</feature>
<keyword evidence="5" id="KW-0677">Repeat</keyword>